<feature type="region of interest" description="Disordered" evidence="1">
    <location>
        <begin position="1"/>
        <end position="32"/>
    </location>
</feature>
<dbReference type="AlphaFoldDB" id="A0A7J6JT15"/>
<dbReference type="GeneID" id="43614046"/>
<dbReference type="RefSeq" id="XP_031890647.1">
    <property type="nucleotide sequence ID" value="XM_032029971.1"/>
</dbReference>
<dbReference type="OrthoDB" id="3474066at2759"/>
<keyword evidence="3" id="KW-1185">Reference proteome</keyword>
<sequence length="800" mass="89456">MNHHNLKRRRPHGLEDESPLVPAQQSSQPLLAPPPFDFHCLHPDLKHQINQIASFYNLQGYQLHQAALETYFGTYYDQPPKRLRSLPENSMSSHMPGGSIAQGSSEKSQQAIHYGQHHFADGEPGPSAGLHGSGLATGLVEGIAGLLGGCCQTCFSPCTFTVPEGYQLVPAPSAFDYGATTGYEVEKRPSVNVAQQDVYVPTTIPPNESTAFSSADSGLMGTYVTSYQSAQESPNQALTLPPAVSDNLVYTDIPVPAYYTNAPNASAPDASQNSSGITSHPAPTNDLLSTSYNTALVGPSLPPTMQHQRDLAAVASEYPYAMPEMCVKDEDIGQSGSASRLDIVYSHQRAPASKRGPFKDIRQRQETANTRKIGSCVRCKMQRIRCVPDPDDETACCLTCKPKANSIHHKHLSRLPCIRAKLTDVKCMKPGQVHGFEWTLRWGDNGPVDNIANWASSDVKIIRVTEGYARGMSVQLHVREFIPQPGDKLERSWVGPDGSKKSVPIPPYAITDLDEAQAAYQDYIKRGVVDCFSSLVEGVMGARDHLLFTTYSKAWQLSQDPRISPEERELLTQTLELWVAVRLTTKSVEIVGNETLGMDRNILDNSSPQHGKIPLPPVMGAQLDLVLIQHIQTRLRRDMLEKLQKMTQQNKQKTWLTTYLVTFILLHNIALLANHDASYARKHGMKTKFAREADVQEYHWGGTILLAYFHYCNKNVAPFSEDCRDQDLRQLAQLDEQAIQFVHWTRSQVMAHRNEWDELYEDNAYEKPYFFVSQLFQRDWRPQDWSAHDLEPRNLENCAC</sequence>
<feature type="region of interest" description="Disordered" evidence="1">
    <location>
        <begin position="264"/>
        <end position="284"/>
    </location>
</feature>
<comment type="caution">
    <text evidence="2">The sequence shown here is derived from an EMBL/GenBank/DDBJ whole genome shotgun (WGS) entry which is preliminary data.</text>
</comment>
<name>A0A7J6JT15_COLFN</name>
<dbReference type="EMBL" id="ANPB02000001">
    <property type="protein sequence ID" value="KAF4492832.1"/>
    <property type="molecule type" value="Genomic_DNA"/>
</dbReference>
<evidence type="ECO:0000313" key="2">
    <source>
        <dbReference type="EMBL" id="KAF4492832.1"/>
    </source>
</evidence>
<reference evidence="2 3" key="1">
    <citation type="submission" date="2012-08" db="EMBL/GenBank/DDBJ databases">
        <authorList>
            <person name="Gan P.H.P."/>
            <person name="Ikeda K."/>
            <person name="Irieda H."/>
            <person name="Narusaka M."/>
            <person name="O'Connell R.J."/>
            <person name="Narusaka Y."/>
            <person name="Takano Y."/>
            <person name="Kubo Y."/>
            <person name="Shirasu K."/>
        </authorList>
    </citation>
    <scope>NUCLEOTIDE SEQUENCE [LARGE SCALE GENOMIC DNA]</scope>
    <source>
        <strain evidence="2 3">Nara gc5</strain>
    </source>
</reference>
<proteinExistence type="predicted"/>
<accession>A0A7J6JT15</accession>
<reference evidence="2 3" key="2">
    <citation type="submission" date="2020-04" db="EMBL/GenBank/DDBJ databases">
        <title>Genome sequencing and assembly of multiple isolates from the Colletotrichum gloeosporioides species complex.</title>
        <authorList>
            <person name="Gan P."/>
            <person name="Shirasu K."/>
        </authorList>
    </citation>
    <scope>NUCLEOTIDE SEQUENCE [LARGE SCALE GENOMIC DNA]</scope>
    <source>
        <strain evidence="2 3">Nara gc5</strain>
    </source>
</reference>
<organism evidence="2 3">
    <name type="scientific">Colletotrichum fructicola (strain Nara gc5)</name>
    <name type="common">Anthracnose fungus</name>
    <name type="synonym">Colletotrichum gloeosporioides (strain Nara gc5)</name>
    <dbReference type="NCBI Taxonomy" id="1213859"/>
    <lineage>
        <taxon>Eukaryota</taxon>
        <taxon>Fungi</taxon>
        <taxon>Dikarya</taxon>
        <taxon>Ascomycota</taxon>
        <taxon>Pezizomycotina</taxon>
        <taxon>Sordariomycetes</taxon>
        <taxon>Hypocreomycetidae</taxon>
        <taxon>Glomerellales</taxon>
        <taxon>Glomerellaceae</taxon>
        <taxon>Colletotrichum</taxon>
        <taxon>Colletotrichum gloeosporioides species complex</taxon>
    </lineage>
</organism>
<protein>
    <submittedName>
        <fullName evidence="2">Satratoxin biosynthesis SC3 cluster transcription factor SAT20</fullName>
    </submittedName>
</protein>
<dbReference type="InParanoid" id="A0A7J6JT15"/>
<evidence type="ECO:0000313" key="3">
    <source>
        <dbReference type="Proteomes" id="UP000011096"/>
    </source>
</evidence>
<gene>
    <name evidence="2" type="primary">SAT20</name>
    <name evidence="2" type="ORF">CGGC5_v001107</name>
</gene>
<feature type="compositionally biased region" description="Basic residues" evidence="1">
    <location>
        <begin position="1"/>
        <end position="11"/>
    </location>
</feature>
<dbReference type="Proteomes" id="UP000011096">
    <property type="component" value="Unassembled WGS sequence"/>
</dbReference>
<dbReference type="PANTHER" id="PTHR35392">
    <property type="entry name" value="ZN(II)2CYS6 TRANSCRIPTION FACTOR (EUROFUNG)-RELATED-RELATED"/>
    <property type="match status" value="1"/>
</dbReference>
<dbReference type="InterPro" id="IPR052973">
    <property type="entry name" value="Fungal_sec-metab_reg_TF"/>
</dbReference>
<evidence type="ECO:0000256" key="1">
    <source>
        <dbReference type="SAM" id="MobiDB-lite"/>
    </source>
</evidence>
<dbReference type="PANTHER" id="PTHR35392:SF3">
    <property type="entry name" value="ZN(2)-C6 FUNGAL-TYPE DOMAIN-CONTAINING PROTEIN"/>
    <property type="match status" value="1"/>
</dbReference>